<dbReference type="Pfam" id="PF00535">
    <property type="entry name" value="Glycos_transf_2"/>
    <property type="match status" value="1"/>
</dbReference>
<dbReference type="PANTHER" id="PTHR43179:SF12">
    <property type="entry name" value="GALACTOFURANOSYLTRANSFERASE GLFT2"/>
    <property type="match status" value="1"/>
</dbReference>
<dbReference type="EMBL" id="QLMC01000004">
    <property type="protein sequence ID" value="RAJ96035.1"/>
    <property type="molecule type" value="Genomic_DNA"/>
</dbReference>
<dbReference type="PANTHER" id="PTHR43179">
    <property type="entry name" value="RHAMNOSYLTRANSFERASE WBBL"/>
    <property type="match status" value="1"/>
</dbReference>
<proteinExistence type="inferred from homology"/>
<dbReference type="InterPro" id="IPR029044">
    <property type="entry name" value="Nucleotide-diphossugar_trans"/>
</dbReference>
<name>A0A327WX57_LARAB</name>
<dbReference type="Proteomes" id="UP000248790">
    <property type="component" value="Unassembled WGS sequence"/>
</dbReference>
<feature type="domain" description="Glycosyltransferase 2-like" evidence="4">
    <location>
        <begin position="4"/>
        <end position="151"/>
    </location>
</feature>
<sequence>MKLSIIILNYNSSSYTLDCVASIRNRTQLADYEIIIVDNNSRPGDLGRLHSLTKLPNVKIARSRINLGFAGGNMLGLQIADPSSTYYFFLNNDCQLLDDVCGRLYAFMEENTAVGICTGQGINGHDGHEPSFNHFPTLGMKVLGHSVMRVFNPAEYMSRHRVYDHPMVVPVITGSAMFVRATALWQVGGFDPAYFLYCEEEDLCLRLREGKWKAMLVPDVRYLHIGGGSTHRNLQTDKEYYISLFYYLRKNENVFKRSLFQLYYTIKIGRKALKNKHFAQLAWFILRGAPGRESLRYRQGSTVSPHQPVEDYQLTQSLITP</sequence>
<dbReference type="RefSeq" id="WP_111629803.1">
    <property type="nucleotide sequence ID" value="NZ_QLMC01000004.1"/>
</dbReference>
<dbReference type="SUPFAM" id="SSF53448">
    <property type="entry name" value="Nucleotide-diphospho-sugar transferases"/>
    <property type="match status" value="1"/>
</dbReference>
<evidence type="ECO:0000313" key="5">
    <source>
        <dbReference type="EMBL" id="RAJ96035.1"/>
    </source>
</evidence>
<accession>A0A327WX57</accession>
<dbReference type="InterPro" id="IPR001173">
    <property type="entry name" value="Glyco_trans_2-like"/>
</dbReference>
<evidence type="ECO:0000313" key="6">
    <source>
        <dbReference type="Proteomes" id="UP000248790"/>
    </source>
</evidence>
<keyword evidence="2" id="KW-0328">Glycosyltransferase</keyword>
<organism evidence="5 6">
    <name type="scientific">Larkinella arboricola</name>
    <dbReference type="NCBI Taxonomy" id="643671"/>
    <lineage>
        <taxon>Bacteria</taxon>
        <taxon>Pseudomonadati</taxon>
        <taxon>Bacteroidota</taxon>
        <taxon>Cytophagia</taxon>
        <taxon>Cytophagales</taxon>
        <taxon>Spirosomataceae</taxon>
        <taxon>Larkinella</taxon>
    </lineage>
</organism>
<comment type="similarity">
    <text evidence="1">Belongs to the glycosyltransferase 2 family.</text>
</comment>
<reference evidence="5 6" key="1">
    <citation type="submission" date="2018-06" db="EMBL/GenBank/DDBJ databases">
        <title>Genomic Encyclopedia of Archaeal and Bacterial Type Strains, Phase II (KMG-II): from individual species to whole genera.</title>
        <authorList>
            <person name="Goeker M."/>
        </authorList>
    </citation>
    <scope>NUCLEOTIDE SEQUENCE [LARGE SCALE GENOMIC DNA]</scope>
    <source>
        <strain evidence="5 6">DSM 21851</strain>
    </source>
</reference>
<comment type="caution">
    <text evidence="5">The sequence shown here is derived from an EMBL/GenBank/DDBJ whole genome shotgun (WGS) entry which is preliminary data.</text>
</comment>
<gene>
    <name evidence="5" type="ORF">LX87_03785</name>
</gene>
<dbReference type="Gene3D" id="3.90.550.10">
    <property type="entry name" value="Spore Coat Polysaccharide Biosynthesis Protein SpsA, Chain A"/>
    <property type="match status" value="1"/>
</dbReference>
<keyword evidence="3 5" id="KW-0808">Transferase</keyword>
<dbReference type="AlphaFoldDB" id="A0A327WX57"/>
<protein>
    <submittedName>
        <fullName evidence="5">GT2 family glycosyltransferase</fullName>
    </submittedName>
</protein>
<evidence type="ECO:0000256" key="3">
    <source>
        <dbReference type="ARBA" id="ARBA00022679"/>
    </source>
</evidence>
<dbReference type="GO" id="GO:0016757">
    <property type="term" value="F:glycosyltransferase activity"/>
    <property type="evidence" value="ECO:0007669"/>
    <property type="project" value="UniProtKB-KW"/>
</dbReference>
<evidence type="ECO:0000256" key="2">
    <source>
        <dbReference type="ARBA" id="ARBA00022676"/>
    </source>
</evidence>
<evidence type="ECO:0000259" key="4">
    <source>
        <dbReference type="Pfam" id="PF00535"/>
    </source>
</evidence>
<dbReference type="CDD" id="cd04186">
    <property type="entry name" value="GT_2_like_c"/>
    <property type="match status" value="1"/>
</dbReference>
<dbReference type="OrthoDB" id="9771846at2"/>
<evidence type="ECO:0000256" key="1">
    <source>
        <dbReference type="ARBA" id="ARBA00006739"/>
    </source>
</evidence>
<keyword evidence="6" id="KW-1185">Reference proteome</keyword>